<proteinExistence type="predicted"/>
<evidence type="ECO:0000313" key="2">
    <source>
        <dbReference type="Proteomes" id="UP000182257"/>
    </source>
</evidence>
<accession>A0A1H4AS33</accession>
<name>A0A1H4AS33_XYLRU</name>
<organism evidence="1 2">
    <name type="scientific">Xylanibacter ruminicola</name>
    <name type="common">Prevotella ruminicola</name>
    <dbReference type="NCBI Taxonomy" id="839"/>
    <lineage>
        <taxon>Bacteria</taxon>
        <taxon>Pseudomonadati</taxon>
        <taxon>Bacteroidota</taxon>
        <taxon>Bacteroidia</taxon>
        <taxon>Bacteroidales</taxon>
        <taxon>Prevotellaceae</taxon>
        <taxon>Xylanibacter</taxon>
    </lineage>
</organism>
<dbReference type="EMBL" id="FNRF01000002">
    <property type="protein sequence ID" value="SEA38554.1"/>
    <property type="molecule type" value="Genomic_DNA"/>
</dbReference>
<sequence length="82" mass="9629">MIETKRTYYEWAHKHAQNCVCVSKWLIINILTIYYHCTNPYYCCAIRYLFVQIIIFVQDLCSVELDLCRSSGIFATGLVPDL</sequence>
<reference evidence="1 2" key="1">
    <citation type="submission" date="2016-10" db="EMBL/GenBank/DDBJ databases">
        <authorList>
            <person name="de Groot N.N."/>
        </authorList>
    </citation>
    <scope>NUCLEOTIDE SEQUENCE [LARGE SCALE GENOMIC DNA]</scope>
    <source>
        <strain evidence="1 2">D31d</strain>
    </source>
</reference>
<evidence type="ECO:0000313" key="1">
    <source>
        <dbReference type="EMBL" id="SEA38554.1"/>
    </source>
</evidence>
<gene>
    <name evidence="1" type="ORF">SAMN05216462_1336</name>
</gene>
<dbReference type="Proteomes" id="UP000182257">
    <property type="component" value="Unassembled WGS sequence"/>
</dbReference>
<protein>
    <submittedName>
        <fullName evidence="1">Uncharacterized protein</fullName>
    </submittedName>
</protein>
<dbReference type="AlphaFoldDB" id="A0A1H4AS33"/>